<dbReference type="InterPro" id="IPR029060">
    <property type="entry name" value="PIN-like_dom_sf"/>
</dbReference>
<evidence type="ECO:0000256" key="2">
    <source>
        <dbReference type="ARBA" id="ARBA00022722"/>
    </source>
</evidence>
<dbReference type="HAMAP" id="MF_00265">
    <property type="entry name" value="VapC_Nob1"/>
    <property type="match status" value="1"/>
</dbReference>
<reference evidence="7 8" key="1">
    <citation type="journal article" date="2011" name="Stand. Genomic Sci.">
        <title>Complete genome sequence of the thermophilic, hydrogen-oxidizing Bacillus tusciae type strain (T2) and reclassification in the new genus, Kyrpidia gen. nov. as Kyrpidia tusciae comb. nov. and emendation of the family Alicyclobacillaceae da Costa and Rainey, 2010.</title>
        <authorList>
            <person name="Klenk H.P."/>
            <person name="Lapidus A."/>
            <person name="Chertkov O."/>
            <person name="Copeland A."/>
            <person name="Del Rio T.G."/>
            <person name="Nolan M."/>
            <person name="Lucas S."/>
            <person name="Chen F."/>
            <person name="Tice H."/>
            <person name="Cheng J.F."/>
            <person name="Han C."/>
            <person name="Bruce D."/>
            <person name="Goodwin L."/>
            <person name="Pitluck S."/>
            <person name="Pati A."/>
            <person name="Ivanova N."/>
            <person name="Mavromatis K."/>
            <person name="Daum C."/>
            <person name="Chen A."/>
            <person name="Palaniappan K."/>
            <person name="Chang Y.J."/>
            <person name="Land M."/>
            <person name="Hauser L."/>
            <person name="Jeffries C.D."/>
            <person name="Detter J.C."/>
            <person name="Rohde M."/>
            <person name="Abt B."/>
            <person name="Pukall R."/>
            <person name="Goker M."/>
            <person name="Bristow J."/>
            <person name="Markowitz V."/>
            <person name="Hugenholtz P."/>
            <person name="Eisen J.A."/>
        </authorList>
    </citation>
    <scope>NUCLEOTIDE SEQUENCE [LARGE SCALE GENOMIC DNA]</scope>
    <source>
        <strain evidence="7 8">DSM 2912</strain>
    </source>
</reference>
<dbReference type="Pfam" id="PF01850">
    <property type="entry name" value="PIN"/>
    <property type="match status" value="1"/>
</dbReference>
<evidence type="ECO:0000256" key="3">
    <source>
        <dbReference type="ARBA" id="ARBA00022723"/>
    </source>
</evidence>
<keyword evidence="8" id="KW-1185">Reference proteome</keyword>
<evidence type="ECO:0000256" key="5">
    <source>
        <dbReference type="HAMAP-Rule" id="MF_00265"/>
    </source>
</evidence>
<evidence type="ECO:0000256" key="1">
    <source>
        <dbReference type="ARBA" id="ARBA00022649"/>
    </source>
</evidence>
<accession>D5WTI8</accession>
<keyword evidence="4 5" id="KW-0378">Hydrolase</keyword>
<keyword evidence="5" id="KW-0800">Toxin</keyword>
<sequence>MRTLFVDTNVILRYLLRDHAGMYQASVKLFEQAEQGEFVLYIEPMVLAECIYVLTGPLYRRNRSDVARALAEILLLEGVTCEDQDRLTESLTMFSDQSVDFTDAYLVCRSRDADAGVVPFDRDFVQLGAAVHIPEYDN</sequence>
<dbReference type="GO" id="GO:0000287">
    <property type="term" value="F:magnesium ion binding"/>
    <property type="evidence" value="ECO:0007669"/>
    <property type="project" value="UniProtKB-UniRule"/>
</dbReference>
<keyword evidence="2 5" id="KW-0540">Nuclease</keyword>
<comment type="function">
    <text evidence="5">Toxic component of a toxin-antitoxin (TA) system. An RNase.</text>
</comment>
<feature type="binding site" evidence="5">
    <location>
        <position position="103"/>
    </location>
    <ligand>
        <name>Mg(2+)</name>
        <dbReference type="ChEBI" id="CHEBI:18420"/>
    </ligand>
</feature>
<name>D5WTI8_KYRT2</name>
<dbReference type="OrthoDB" id="9789052at2"/>
<keyword evidence="5" id="KW-0460">Magnesium</keyword>
<dbReference type="GO" id="GO:0016787">
    <property type="term" value="F:hydrolase activity"/>
    <property type="evidence" value="ECO:0007669"/>
    <property type="project" value="UniProtKB-KW"/>
</dbReference>
<keyword evidence="1 5" id="KW-1277">Toxin-antitoxin system</keyword>
<proteinExistence type="inferred from homology"/>
<dbReference type="AlphaFoldDB" id="D5WTI8"/>
<dbReference type="SUPFAM" id="SSF88723">
    <property type="entry name" value="PIN domain-like"/>
    <property type="match status" value="1"/>
</dbReference>
<protein>
    <recommendedName>
        <fullName evidence="5">Ribonuclease VapC</fullName>
        <shortName evidence="5">RNase VapC</shortName>
        <ecNumber evidence="5">3.1.-.-</ecNumber>
    </recommendedName>
    <alternativeName>
        <fullName evidence="5">Toxin VapC</fullName>
    </alternativeName>
</protein>
<dbReference type="InterPro" id="IPR022907">
    <property type="entry name" value="VapC_family"/>
</dbReference>
<dbReference type="EMBL" id="CP002017">
    <property type="protein sequence ID" value="ADG07224.1"/>
    <property type="molecule type" value="Genomic_DNA"/>
</dbReference>
<dbReference type="Proteomes" id="UP000002368">
    <property type="component" value="Chromosome"/>
</dbReference>
<evidence type="ECO:0000256" key="4">
    <source>
        <dbReference type="ARBA" id="ARBA00022801"/>
    </source>
</evidence>
<comment type="similarity">
    <text evidence="5">Belongs to the PINc/VapC protein family.</text>
</comment>
<dbReference type="HOGENOM" id="CLU_121449_1_1_9"/>
<gene>
    <name evidence="5" type="primary">vapC</name>
    <name evidence="7" type="ordered locus">Btus_2567</name>
</gene>
<dbReference type="GO" id="GO:0004540">
    <property type="term" value="F:RNA nuclease activity"/>
    <property type="evidence" value="ECO:0007669"/>
    <property type="project" value="InterPro"/>
</dbReference>
<dbReference type="RefSeq" id="WP_013076507.1">
    <property type="nucleotide sequence ID" value="NC_014098.1"/>
</dbReference>
<evidence type="ECO:0000313" key="8">
    <source>
        <dbReference type="Proteomes" id="UP000002368"/>
    </source>
</evidence>
<evidence type="ECO:0000259" key="6">
    <source>
        <dbReference type="Pfam" id="PF01850"/>
    </source>
</evidence>
<dbReference type="eggNOG" id="COG5611">
    <property type="taxonomic scope" value="Bacteria"/>
</dbReference>
<dbReference type="Gene3D" id="3.40.50.1010">
    <property type="entry name" value="5'-nuclease"/>
    <property type="match status" value="1"/>
</dbReference>
<dbReference type="GO" id="GO:0090729">
    <property type="term" value="F:toxin activity"/>
    <property type="evidence" value="ECO:0007669"/>
    <property type="project" value="UniProtKB-KW"/>
</dbReference>
<keyword evidence="3 5" id="KW-0479">Metal-binding</keyword>
<dbReference type="KEGG" id="bts:Btus_2567"/>
<feature type="binding site" evidence="5">
    <location>
        <position position="7"/>
    </location>
    <ligand>
        <name>Mg(2+)</name>
        <dbReference type="ChEBI" id="CHEBI:18420"/>
    </ligand>
</feature>
<dbReference type="InterPro" id="IPR002716">
    <property type="entry name" value="PIN_dom"/>
</dbReference>
<organism evidence="7 8">
    <name type="scientific">Kyrpidia tusciae (strain DSM 2912 / NBRC 15312 / T2)</name>
    <name type="common">Bacillus tusciae</name>
    <dbReference type="NCBI Taxonomy" id="562970"/>
    <lineage>
        <taxon>Bacteria</taxon>
        <taxon>Bacillati</taxon>
        <taxon>Bacillota</taxon>
        <taxon>Bacilli</taxon>
        <taxon>Bacillales</taxon>
        <taxon>Alicyclobacillaceae</taxon>
        <taxon>Kyrpidia</taxon>
    </lineage>
</organism>
<dbReference type="EC" id="3.1.-.-" evidence="5"/>
<dbReference type="STRING" id="562970.Btus_2567"/>
<comment type="cofactor">
    <cofactor evidence="5">
        <name>Mg(2+)</name>
        <dbReference type="ChEBI" id="CHEBI:18420"/>
    </cofactor>
</comment>
<feature type="domain" description="PIN" evidence="6">
    <location>
        <begin position="5"/>
        <end position="127"/>
    </location>
</feature>
<evidence type="ECO:0000313" key="7">
    <source>
        <dbReference type="EMBL" id="ADG07224.1"/>
    </source>
</evidence>